<dbReference type="InParanoid" id="A0A316YFF1"/>
<organism evidence="1 2">
    <name type="scientific">Acaromyces ingoldii</name>
    <dbReference type="NCBI Taxonomy" id="215250"/>
    <lineage>
        <taxon>Eukaryota</taxon>
        <taxon>Fungi</taxon>
        <taxon>Dikarya</taxon>
        <taxon>Basidiomycota</taxon>
        <taxon>Ustilaginomycotina</taxon>
        <taxon>Exobasidiomycetes</taxon>
        <taxon>Exobasidiales</taxon>
        <taxon>Cryptobasidiaceae</taxon>
        <taxon>Acaromyces</taxon>
    </lineage>
</organism>
<evidence type="ECO:0000313" key="2">
    <source>
        <dbReference type="Proteomes" id="UP000245768"/>
    </source>
</evidence>
<accession>A0A316YFF1</accession>
<reference evidence="1 2" key="1">
    <citation type="journal article" date="2018" name="Mol. Biol. Evol.">
        <title>Broad Genomic Sampling Reveals a Smut Pathogenic Ancestry of the Fungal Clade Ustilaginomycotina.</title>
        <authorList>
            <person name="Kijpornyongpan T."/>
            <person name="Mondo S.J."/>
            <person name="Barry K."/>
            <person name="Sandor L."/>
            <person name="Lee J."/>
            <person name="Lipzen A."/>
            <person name="Pangilinan J."/>
            <person name="LaButti K."/>
            <person name="Hainaut M."/>
            <person name="Henrissat B."/>
            <person name="Grigoriev I.V."/>
            <person name="Spatafora J.W."/>
            <person name="Aime M.C."/>
        </authorList>
    </citation>
    <scope>NUCLEOTIDE SEQUENCE [LARGE SCALE GENOMIC DNA]</scope>
    <source>
        <strain evidence="1 2">MCA 4198</strain>
    </source>
</reference>
<name>A0A316YFF1_9BASI</name>
<evidence type="ECO:0000313" key="1">
    <source>
        <dbReference type="EMBL" id="PWN86465.1"/>
    </source>
</evidence>
<protein>
    <submittedName>
        <fullName evidence="1">Uncharacterized protein</fullName>
    </submittedName>
</protein>
<dbReference type="EMBL" id="KZ819647">
    <property type="protein sequence ID" value="PWN86465.1"/>
    <property type="molecule type" value="Genomic_DNA"/>
</dbReference>
<dbReference type="RefSeq" id="XP_025373663.1">
    <property type="nucleotide sequence ID" value="XM_025525580.1"/>
</dbReference>
<dbReference type="Proteomes" id="UP000245768">
    <property type="component" value="Unassembled WGS sequence"/>
</dbReference>
<proteinExistence type="predicted"/>
<sequence length="81" mass="9320">MRQASSLAAGPAVYDWQVSLFSKESSKPRSKSVITLHHFIKNHSTTYSLTSRLWPHDGFLQINDQENNRLVGLSIEFMRKE</sequence>
<dbReference type="GeneID" id="37047496"/>
<dbReference type="AlphaFoldDB" id="A0A316YFF1"/>
<keyword evidence="2" id="KW-1185">Reference proteome</keyword>
<gene>
    <name evidence="1" type="ORF">FA10DRAFT_57171</name>
</gene>